<accession>A8K5S6</accession>
<sequence>MPKSRALPPSIGTGHAETSESFAIPLLLSDDSGFLLTFLMGMTGPVSWVANFCSSAELSPFLGAEGFLGKRMSLEQYSFRRCTLACRESVDLFCLLGSTEMPVVRVTFL</sequence>
<proteinExistence type="evidence at transcript level"/>
<reference evidence="2" key="1">
    <citation type="journal article" date="2004" name="Nat. Genet.">
        <title>Complete sequencing and characterization of 21,243 full-length human cDNAs.</title>
        <authorList>
            <person name="Ota T."/>
            <person name="Suzuki Y."/>
            <person name="Nishikawa T."/>
            <person name="Otsuki T."/>
            <person name="Sugiyama T."/>
            <person name="Irie R."/>
            <person name="Wakamatsu A."/>
            <person name="Hayashi K."/>
            <person name="Sato H."/>
            <person name="Nagai K."/>
            <person name="Kimura K."/>
            <person name="Makita H."/>
            <person name="Sekine M."/>
            <person name="Obayashi M."/>
            <person name="Nishi T."/>
            <person name="Shibahara T."/>
            <person name="Tanaka T."/>
            <person name="Ishii S."/>
            <person name="Yamamoto J."/>
            <person name="Saito K."/>
            <person name="Kawai Y."/>
            <person name="Isono Y."/>
            <person name="Nakamura Y."/>
            <person name="Nagahari K."/>
            <person name="Murakami K."/>
            <person name="Yasuda T."/>
            <person name="Iwayanagi T."/>
            <person name="Wagatsuma M."/>
            <person name="Shiratori A."/>
            <person name="Sudo H."/>
            <person name="Hosoiri T."/>
            <person name="Kaku Y."/>
            <person name="Kodaira H."/>
            <person name="Kondo H."/>
            <person name="Sugawara M."/>
            <person name="Takahashi M."/>
            <person name="Kanda K."/>
            <person name="Yokoi T."/>
            <person name="Furuya T."/>
            <person name="Kikkawa E."/>
            <person name="Omura Y."/>
            <person name="Abe K."/>
            <person name="Kamihara K."/>
            <person name="Katsuta N."/>
            <person name="Sato K."/>
            <person name="Tanikawa M."/>
            <person name="Yamazaki M."/>
            <person name="Ninomiya K."/>
            <person name="Ishibashi T."/>
            <person name="Yamashita H."/>
            <person name="Murakawa K."/>
            <person name="Fujimori K."/>
            <person name="Tanai H."/>
            <person name="Kimata M."/>
            <person name="Watanabe M."/>
            <person name="Hiraoka S."/>
            <person name="Chiba Y."/>
            <person name="Ishida S."/>
            <person name="Ono Y."/>
            <person name="Takiguchi S."/>
            <person name="Watanabe S."/>
            <person name="Yosida M."/>
            <person name="Hotuta T."/>
            <person name="Kusano J."/>
            <person name="Kanehori K."/>
            <person name="Takahashi-Fujii A."/>
            <person name="Hara H."/>
            <person name="Tanase T."/>
            <person name="Nomura Y."/>
            <person name="Togiya S."/>
            <person name="Komai F."/>
            <person name="Hara R."/>
            <person name="Takeuchi K."/>
            <person name="Arita M."/>
            <person name="Imose N."/>
            <person name="Musashino K."/>
            <person name="Yuuki H."/>
            <person name="Oshima A."/>
            <person name="Sasaki N."/>
            <person name="Aotsuka S."/>
            <person name="Yoshikawa Y."/>
            <person name="Matsunawa H."/>
            <person name="Ichihara T."/>
            <person name="Shiohata N."/>
            <person name="Sano S."/>
            <person name="Moriya S."/>
            <person name="Momiyama H."/>
            <person name="Satoh N."/>
            <person name="Takami S."/>
            <person name="Terashima Y."/>
            <person name="Suzuki O."/>
            <person name="Nakagawa S."/>
            <person name="Senoh A."/>
            <person name="Mizoguchi H."/>
            <person name="Goto Y."/>
            <person name="Shimizu F."/>
            <person name="Wakebe H."/>
            <person name="Hishigaki H."/>
            <person name="Watanabe T."/>
            <person name="Sugiyama A."/>
            <person name="Takemoto M."/>
            <person name="Kawakami B."/>
            <person name="Yamazaki M."/>
            <person name="Watanabe K."/>
            <person name="Kumagai A."/>
            <person name="Itakura S."/>
            <person name="Fukuzumi Y."/>
            <person name="Fujimori Y."/>
            <person name="Komiyama M."/>
            <person name="Tashiro H."/>
            <person name="Tanigami A."/>
            <person name="Fujiwara T."/>
            <person name="Ono T."/>
            <person name="Yamada K."/>
            <person name="Fujii Y."/>
            <person name="Ozaki K."/>
            <person name="Hirao M."/>
            <person name="Ohmori Y."/>
            <person name="Kawabata A."/>
            <person name="Hikiji T."/>
            <person name="Kobatake N."/>
            <person name="Inagaki H."/>
            <person name="Ikema Y."/>
            <person name="Okamoto S."/>
            <person name="Okitani R."/>
            <person name="Kawakami T."/>
            <person name="Noguchi S."/>
            <person name="Itoh T."/>
            <person name="Shigeta K."/>
            <person name="Senba T."/>
            <person name="Matsumura K."/>
            <person name="Nakajima Y."/>
            <person name="Mizuno T."/>
            <person name="Morinaga M."/>
            <person name="Sasaki M."/>
            <person name="Togashi T."/>
            <person name="Oyama M."/>
            <person name="Hata H."/>
            <person name="Watanabe M."/>
            <person name="Komatsu T."/>
            <person name="Mizushima-Sugano J."/>
            <person name="Satoh T."/>
            <person name="Shirai Y."/>
            <person name="Takahashi Y."/>
            <person name="Nakagawa K."/>
            <person name="Okumura K."/>
            <person name="Nagase T."/>
            <person name="Nomura N."/>
            <person name="Kikuchi H."/>
            <person name="Masuho Y."/>
            <person name="Yamashita R."/>
            <person name="Nakai K."/>
            <person name="Yada T."/>
            <person name="Nakamura Y."/>
            <person name="Ohara O."/>
            <person name="Isogai T."/>
            <person name="Sugano S."/>
        </authorList>
    </citation>
    <scope>NUCLEOTIDE SEQUENCE</scope>
    <source>
        <tissue evidence="2">Brain</tissue>
    </source>
</reference>
<evidence type="ECO:0000313" key="1">
    <source>
        <dbReference type="EMBL" id="BAF84080.1"/>
    </source>
</evidence>
<organism evidence="1">
    <name type="scientific">Homo sapiens</name>
    <name type="common">Human</name>
    <dbReference type="NCBI Taxonomy" id="9606"/>
    <lineage>
        <taxon>Eukaryota</taxon>
        <taxon>Metazoa</taxon>
        <taxon>Chordata</taxon>
        <taxon>Craniata</taxon>
        <taxon>Vertebrata</taxon>
        <taxon>Euteleostomi</taxon>
        <taxon>Mammalia</taxon>
        <taxon>Eutheria</taxon>
        <taxon>Euarchontoglires</taxon>
        <taxon>Primates</taxon>
        <taxon>Haplorrhini</taxon>
        <taxon>Catarrhini</taxon>
        <taxon>Hominidae</taxon>
        <taxon>Homo</taxon>
    </lineage>
</organism>
<dbReference type="AlphaFoldDB" id="A8K5S6"/>
<name>A8K5S6_HUMAN</name>
<dbReference type="EMBL" id="AK055503">
    <property type="protein sequence ID" value="BAG51528.1"/>
    <property type="molecule type" value="mRNA"/>
</dbReference>
<protein>
    <submittedName>
        <fullName evidence="2">cDNA FLJ30941 fis, clone FEBRA2007458</fullName>
    </submittedName>
    <submittedName>
        <fullName evidence="1">cDNA FLJ77820</fullName>
    </submittedName>
</protein>
<dbReference type="EMBL" id="AK291391">
    <property type="protein sequence ID" value="BAF84080.1"/>
    <property type="molecule type" value="mRNA"/>
</dbReference>
<evidence type="ECO:0000313" key="2">
    <source>
        <dbReference type="EMBL" id="BAG51528.1"/>
    </source>
</evidence>
<reference evidence="1" key="2">
    <citation type="submission" date="2007-10" db="EMBL/GenBank/DDBJ databases">
        <title>NEDO human cDNA sequencing project.</title>
        <authorList>
            <person name="Wakamatsu A."/>
            <person name="Yamamoto J."/>
            <person name="Kimura K."/>
            <person name="Ishii S."/>
            <person name="Watanabe K."/>
            <person name="Sugiyama A."/>
            <person name="Murakawa K."/>
            <person name="Kaida T."/>
            <person name="Tsuchiya K."/>
            <person name="Fukuzumi Y."/>
            <person name="Kumagai A."/>
            <person name="Oishi Y."/>
            <person name="Yamamoto S."/>
            <person name="Ono Y."/>
            <person name="Komori Y."/>
            <person name="Yamazaki M."/>
            <person name="Kisu Y."/>
            <person name="Nishikawa T."/>
            <person name="Sugano S."/>
            <person name="Nomura N."/>
            <person name="Isogai T."/>
        </authorList>
    </citation>
    <scope>NUCLEOTIDE SEQUENCE</scope>
    <source>
        <tissue evidence="1">Brain</tissue>
    </source>
</reference>